<dbReference type="Gene3D" id="3.30.70.330">
    <property type="match status" value="1"/>
</dbReference>
<dbReference type="SUPFAM" id="SSF54928">
    <property type="entry name" value="RNA-binding domain, RBD"/>
    <property type="match status" value="1"/>
</dbReference>
<feature type="region of interest" description="Disordered" evidence="1">
    <location>
        <begin position="439"/>
        <end position="480"/>
    </location>
</feature>
<evidence type="ECO:0008006" key="4">
    <source>
        <dbReference type="Google" id="ProtNLM"/>
    </source>
</evidence>
<evidence type="ECO:0000313" key="2">
    <source>
        <dbReference type="EMBL" id="CAK0862280.1"/>
    </source>
</evidence>
<keyword evidence="3" id="KW-1185">Reference proteome</keyword>
<dbReference type="EMBL" id="CAUYUJ010016145">
    <property type="protein sequence ID" value="CAK0862280.1"/>
    <property type="molecule type" value="Genomic_DNA"/>
</dbReference>
<dbReference type="CDD" id="cd00590">
    <property type="entry name" value="RRM_SF"/>
    <property type="match status" value="1"/>
</dbReference>
<reference evidence="2" key="1">
    <citation type="submission" date="2023-10" db="EMBL/GenBank/DDBJ databases">
        <authorList>
            <person name="Chen Y."/>
            <person name="Shah S."/>
            <person name="Dougan E. K."/>
            <person name="Thang M."/>
            <person name="Chan C."/>
        </authorList>
    </citation>
    <scope>NUCLEOTIDE SEQUENCE [LARGE SCALE GENOMIC DNA]</scope>
</reference>
<evidence type="ECO:0000256" key="1">
    <source>
        <dbReference type="SAM" id="MobiDB-lite"/>
    </source>
</evidence>
<protein>
    <recommendedName>
        <fullName evidence="4">RRM domain-containing protein</fullName>
    </recommendedName>
</protein>
<evidence type="ECO:0000313" key="3">
    <source>
        <dbReference type="Proteomes" id="UP001189429"/>
    </source>
</evidence>
<dbReference type="Proteomes" id="UP001189429">
    <property type="component" value="Unassembled WGS sequence"/>
</dbReference>
<feature type="region of interest" description="Disordered" evidence="1">
    <location>
        <begin position="254"/>
        <end position="279"/>
    </location>
</feature>
<comment type="caution">
    <text evidence="2">The sequence shown here is derived from an EMBL/GenBank/DDBJ whole genome shotgun (WGS) entry which is preliminary data.</text>
</comment>
<proteinExistence type="predicted"/>
<dbReference type="InterPro" id="IPR035979">
    <property type="entry name" value="RBD_domain_sf"/>
</dbReference>
<feature type="region of interest" description="Disordered" evidence="1">
    <location>
        <begin position="291"/>
        <end position="427"/>
    </location>
</feature>
<organism evidence="2 3">
    <name type="scientific">Prorocentrum cordatum</name>
    <dbReference type="NCBI Taxonomy" id="2364126"/>
    <lineage>
        <taxon>Eukaryota</taxon>
        <taxon>Sar</taxon>
        <taxon>Alveolata</taxon>
        <taxon>Dinophyceae</taxon>
        <taxon>Prorocentrales</taxon>
        <taxon>Prorocentraceae</taxon>
        <taxon>Prorocentrum</taxon>
    </lineage>
</organism>
<sequence length="564" mass="58377">MAQMLLVDEEAGAGLAWLDPQKRAEFAQLSARLARAPGPGAAQPEPRHAELRRARQVYGCALEQLRQRRGTGGTWQVRVLTTLRQALAAIDRLLPAQQQPPPPQRSALPHGPQETVLARKNLGHGLFQLPLASLDEGQQQRQNLLLKEHELHAVWVGNLPACNSQQNLQSLQNVVCHLFNEAGTIQYIDMPVGGHVCVLGFETAQEAQKAVVTFNEHRFMFDLPPWQALTVLLKKGATLIRVEKAAITSSLPGCSSLTASSTGASQPAATGGGTVAAPVQEQPQRIVNAASPRRHAAEGLAAEPMAAGTSEPPSWGPRQLPRPLPKKLPCAARSSTPLRERAPLPEPAAPAVAGARCPVTPTRQRAPLPQPTSAAGGAAAGPSRGGDPEAKAQPAPSSALATPSAPTPSSAPALSCASAAAGPAPRGALPAASAALALPSAPAPSSAPRRHSGSAGGAVVGAAKPHKRSPAAAAAGPAPPDELRRWLDGLDKGKGALLAYAEALEREFEGSLVQIQACLLEGATATSSALSCVDGAFFEAIGCRMFGHRLLLASGIKKLAGLVQ</sequence>
<feature type="compositionally biased region" description="Polar residues" evidence="1">
    <location>
        <begin position="254"/>
        <end position="265"/>
    </location>
</feature>
<dbReference type="InterPro" id="IPR012677">
    <property type="entry name" value="Nucleotide-bd_a/b_plait_sf"/>
</dbReference>
<feature type="compositionally biased region" description="Low complexity" evidence="1">
    <location>
        <begin position="349"/>
        <end position="359"/>
    </location>
</feature>
<feature type="compositionally biased region" description="Low complexity" evidence="1">
    <location>
        <begin position="298"/>
        <end position="308"/>
    </location>
</feature>
<feature type="compositionally biased region" description="Low complexity" evidence="1">
    <location>
        <begin position="394"/>
        <end position="427"/>
    </location>
</feature>
<name>A0ABN9UQL1_9DINO</name>
<accession>A0ABN9UQL1</accession>
<gene>
    <name evidence="2" type="ORF">PCOR1329_LOCUS50738</name>
</gene>